<dbReference type="Proteomes" id="UP000234681">
    <property type="component" value="Chromosome 8"/>
</dbReference>
<evidence type="ECO:0000313" key="3">
    <source>
        <dbReference type="Proteomes" id="UP000234681"/>
    </source>
</evidence>
<reference evidence="2 3" key="1">
    <citation type="submission" date="2005-09" db="EMBL/GenBank/DDBJ databases">
        <authorList>
            <person name="Mural R.J."/>
            <person name="Li P.W."/>
            <person name="Adams M.D."/>
            <person name="Amanatides P.G."/>
            <person name="Baden-Tillson H."/>
            <person name="Barnstead M."/>
            <person name="Chin S.H."/>
            <person name="Dew I."/>
            <person name="Evans C.A."/>
            <person name="Ferriera S."/>
            <person name="Flanigan M."/>
            <person name="Fosler C."/>
            <person name="Glodek A."/>
            <person name="Gu Z."/>
            <person name="Holt R.A."/>
            <person name="Jennings D."/>
            <person name="Kraft C.L."/>
            <person name="Lu F."/>
            <person name="Nguyen T."/>
            <person name="Nusskern D.R."/>
            <person name="Pfannkoch C.M."/>
            <person name="Sitter C."/>
            <person name="Sutton G.G."/>
            <person name="Venter J.C."/>
            <person name="Wang Z."/>
            <person name="Woodage T."/>
            <person name="Zheng X.H."/>
            <person name="Zhong F."/>
        </authorList>
    </citation>
    <scope>NUCLEOTIDE SEQUENCE [LARGE SCALE GENOMIC DNA]</scope>
    <source>
        <strain>BN</strain>
        <strain evidence="3">Sprague-Dawley</strain>
    </source>
</reference>
<organism evidence="2 3">
    <name type="scientific">Rattus norvegicus</name>
    <name type="common">Rat</name>
    <dbReference type="NCBI Taxonomy" id="10116"/>
    <lineage>
        <taxon>Eukaryota</taxon>
        <taxon>Metazoa</taxon>
        <taxon>Chordata</taxon>
        <taxon>Craniata</taxon>
        <taxon>Vertebrata</taxon>
        <taxon>Euteleostomi</taxon>
        <taxon>Mammalia</taxon>
        <taxon>Eutheria</taxon>
        <taxon>Euarchontoglires</taxon>
        <taxon>Glires</taxon>
        <taxon>Rodentia</taxon>
        <taxon>Myomorpha</taxon>
        <taxon>Muroidea</taxon>
        <taxon>Muridae</taxon>
        <taxon>Murinae</taxon>
        <taxon>Rattus</taxon>
    </lineage>
</organism>
<dbReference type="AlphaFoldDB" id="A6I1D4"/>
<evidence type="ECO:0000313" key="2">
    <source>
        <dbReference type="EMBL" id="EDL77793.1"/>
    </source>
</evidence>
<name>A6I1D4_RAT</name>
<keyword evidence="1" id="KW-1133">Transmembrane helix</keyword>
<keyword evidence="1" id="KW-0472">Membrane</keyword>
<proteinExistence type="predicted"/>
<dbReference type="EMBL" id="CH473954">
    <property type="protein sequence ID" value="EDL77793.1"/>
    <property type="molecule type" value="Genomic_DNA"/>
</dbReference>
<evidence type="ECO:0000256" key="1">
    <source>
        <dbReference type="SAM" id="Phobius"/>
    </source>
</evidence>
<keyword evidence="1" id="KW-0812">Transmembrane</keyword>
<accession>A6I1D4</accession>
<sequence>MLKDDSESTISTCISQSRPPQDRTAICVAGLSYTGGLVVCVCFFPIVLVLLHHIPCQKYSYKYFSLLWALHFCKC</sequence>
<protein>
    <submittedName>
        <fullName evidence="2">RCG25684, isoform CRA_b</fullName>
    </submittedName>
</protein>
<gene>
    <name evidence="2" type="ORF">rCG_25684</name>
</gene>
<feature type="transmembrane region" description="Helical" evidence="1">
    <location>
        <begin position="30"/>
        <end position="51"/>
    </location>
</feature>